<accession>A0A8S5P7C7</accession>
<sequence>MTAPATIETETAAQFISMALSTYGVPFQVLSPTPYPDKIGIRLHPEEQYCIVHAEAFLAWMSTTRPSLDKLRATLDKKIKLNRRHV</sequence>
<dbReference type="EMBL" id="BK015340">
    <property type="protein sequence ID" value="DAE02092.1"/>
    <property type="molecule type" value="Genomic_DNA"/>
</dbReference>
<evidence type="ECO:0000313" key="1">
    <source>
        <dbReference type="EMBL" id="DAE02092.1"/>
    </source>
</evidence>
<name>A0A8S5P7C7_9CAUD</name>
<proteinExistence type="predicted"/>
<protein>
    <submittedName>
        <fullName evidence="1">Uncharacterized protein</fullName>
    </submittedName>
</protein>
<organism evidence="1">
    <name type="scientific">Siphoviridae sp. ct1Eo1</name>
    <dbReference type="NCBI Taxonomy" id="2825307"/>
    <lineage>
        <taxon>Viruses</taxon>
        <taxon>Duplodnaviria</taxon>
        <taxon>Heunggongvirae</taxon>
        <taxon>Uroviricota</taxon>
        <taxon>Caudoviricetes</taxon>
    </lineage>
</organism>
<reference evidence="1" key="1">
    <citation type="journal article" date="2021" name="Proc. Natl. Acad. Sci. U.S.A.">
        <title>A Catalog of Tens of Thousands of Viruses from Human Metagenomes Reveals Hidden Associations with Chronic Diseases.</title>
        <authorList>
            <person name="Tisza M.J."/>
            <person name="Buck C.B."/>
        </authorList>
    </citation>
    <scope>NUCLEOTIDE SEQUENCE</scope>
    <source>
        <strain evidence="1">Ct1Eo1</strain>
    </source>
</reference>